<dbReference type="AlphaFoldDB" id="A0A7Y9DXI3"/>
<dbReference type="Proteomes" id="UP000535890">
    <property type="component" value="Unassembled WGS sequence"/>
</dbReference>
<dbReference type="SUPFAM" id="SSF56300">
    <property type="entry name" value="Metallo-dependent phosphatases"/>
    <property type="match status" value="1"/>
</dbReference>
<evidence type="ECO:0000259" key="3">
    <source>
        <dbReference type="Pfam" id="PF16655"/>
    </source>
</evidence>
<proteinExistence type="predicted"/>
<keyword evidence="4" id="KW-0378">Hydrolase</keyword>
<dbReference type="PROSITE" id="PS51318">
    <property type="entry name" value="TAT"/>
    <property type="match status" value="1"/>
</dbReference>
<name>A0A7Y9DXI3_9PSEU</name>
<feature type="domain" description="Phospholipase D N-terminal" evidence="3">
    <location>
        <begin position="43"/>
        <end position="139"/>
    </location>
</feature>
<evidence type="ECO:0000256" key="1">
    <source>
        <dbReference type="SAM" id="SignalP"/>
    </source>
</evidence>
<evidence type="ECO:0000313" key="4">
    <source>
        <dbReference type="EMBL" id="NYD37231.1"/>
    </source>
</evidence>
<dbReference type="InterPro" id="IPR018946">
    <property type="entry name" value="PhoD-like_MPP"/>
</dbReference>
<dbReference type="InterPro" id="IPR032093">
    <property type="entry name" value="PhoD_N"/>
</dbReference>
<dbReference type="PANTHER" id="PTHR43606">
    <property type="entry name" value="PHOSPHATASE, PUTATIVE (AFU_ORTHOLOGUE AFUA_6G08710)-RELATED"/>
    <property type="match status" value="1"/>
</dbReference>
<dbReference type="Gene3D" id="3.60.21.70">
    <property type="entry name" value="PhoD-like phosphatase"/>
    <property type="match status" value="1"/>
</dbReference>
<protein>
    <submittedName>
        <fullName evidence="4">Alkaline phosphatase D</fullName>
        <ecNumber evidence="4">3.1.3.1</ecNumber>
    </submittedName>
</protein>
<sequence>MSPTTTRRAVLLGGAAALAAAATSSLTVPRALAAPATGEVFTLGVASGDPTPDGVVLWTRLARDPERPDGGMTEGAVEVDWQVADDERFTRVRASGRARTGPQDGYAVHVEPQGLPAGGTFFYRFGAQGRISPVGVTRTAPVHGLQPLTIAFASCAMYEHGYFTAYRHLAQEQPDVVLFLGDYIYEEAAGTYRAPSGNPRSYDTPEPRDLAGYRTRYAYHHADADLQAAHAAAPWISVFDDHEVANNWAGDVPEKPDPGFLQRRAAAFRAWYENMPVRAAQRPQGSSIRCYRRLHWGDTATFHMLDTRQYRDDQACGDTYPSDCAELTDPRRTLTGGEQERWLVDGFRRSRARWDVLGQQVFFSALDLVPGPPRGFNPDAWDGYAVERDRIVDAWQRSRVRNAVVLSGDIHTQYVADVRARSGDASSPVVGTELVSSSITSGGDGADRPAKVVEALTENPHIRYGTDRRGYLTARFEADVMRTAVRVVDRVSTPGAPVRTAAAFTVADRSPGLRPG</sequence>
<dbReference type="RefSeq" id="WP_179794808.1">
    <property type="nucleotide sequence ID" value="NZ_BAABHP010000014.1"/>
</dbReference>
<dbReference type="EMBL" id="JACCBN010000001">
    <property type="protein sequence ID" value="NYD37231.1"/>
    <property type="molecule type" value="Genomic_DNA"/>
</dbReference>
<dbReference type="EC" id="3.1.3.1" evidence="4"/>
<feature type="signal peptide" evidence="1">
    <location>
        <begin position="1"/>
        <end position="33"/>
    </location>
</feature>
<organism evidence="4 5">
    <name type="scientific">Actinomycetospora corticicola</name>
    <dbReference type="NCBI Taxonomy" id="663602"/>
    <lineage>
        <taxon>Bacteria</taxon>
        <taxon>Bacillati</taxon>
        <taxon>Actinomycetota</taxon>
        <taxon>Actinomycetes</taxon>
        <taxon>Pseudonocardiales</taxon>
        <taxon>Pseudonocardiaceae</taxon>
        <taxon>Actinomycetospora</taxon>
    </lineage>
</organism>
<dbReference type="PANTHER" id="PTHR43606:SF2">
    <property type="entry name" value="ALKALINE PHOSPHATASE FAMILY PROTEIN (AFU_ORTHOLOGUE AFUA_5G03860)"/>
    <property type="match status" value="1"/>
</dbReference>
<dbReference type="InterPro" id="IPR052900">
    <property type="entry name" value="Phospholipid_Metab_Enz"/>
</dbReference>
<evidence type="ECO:0000313" key="5">
    <source>
        <dbReference type="Proteomes" id="UP000535890"/>
    </source>
</evidence>
<reference evidence="4 5" key="1">
    <citation type="submission" date="2020-07" db="EMBL/GenBank/DDBJ databases">
        <title>Sequencing the genomes of 1000 actinobacteria strains.</title>
        <authorList>
            <person name="Klenk H.-P."/>
        </authorList>
    </citation>
    <scope>NUCLEOTIDE SEQUENCE [LARGE SCALE GENOMIC DNA]</scope>
    <source>
        <strain evidence="4 5">DSM 45772</strain>
    </source>
</reference>
<dbReference type="Pfam" id="PF16655">
    <property type="entry name" value="PhoD_N"/>
    <property type="match status" value="1"/>
</dbReference>
<dbReference type="InterPro" id="IPR029052">
    <property type="entry name" value="Metallo-depent_PP-like"/>
</dbReference>
<dbReference type="InterPro" id="IPR006311">
    <property type="entry name" value="TAT_signal"/>
</dbReference>
<gene>
    <name evidence="4" type="ORF">BJ983_003333</name>
</gene>
<dbReference type="CDD" id="cd07389">
    <property type="entry name" value="MPP_PhoD"/>
    <property type="match status" value="1"/>
</dbReference>
<dbReference type="GO" id="GO:0004035">
    <property type="term" value="F:alkaline phosphatase activity"/>
    <property type="evidence" value="ECO:0007669"/>
    <property type="project" value="UniProtKB-EC"/>
</dbReference>
<keyword evidence="1" id="KW-0732">Signal</keyword>
<dbReference type="InterPro" id="IPR038607">
    <property type="entry name" value="PhoD-like_sf"/>
</dbReference>
<accession>A0A7Y9DXI3</accession>
<feature type="chain" id="PRO_5031331861" evidence="1">
    <location>
        <begin position="34"/>
        <end position="516"/>
    </location>
</feature>
<comment type="caution">
    <text evidence="4">The sequence shown here is derived from an EMBL/GenBank/DDBJ whole genome shotgun (WGS) entry which is preliminary data.</text>
</comment>
<evidence type="ECO:0000259" key="2">
    <source>
        <dbReference type="Pfam" id="PF09423"/>
    </source>
</evidence>
<dbReference type="Gene3D" id="2.60.40.380">
    <property type="entry name" value="Purple acid phosphatase-like, N-terminal"/>
    <property type="match status" value="1"/>
</dbReference>
<keyword evidence="5" id="KW-1185">Reference proteome</keyword>
<feature type="domain" description="PhoD-like phosphatase metallophosphatase" evidence="2">
    <location>
        <begin position="151"/>
        <end position="483"/>
    </location>
</feature>
<dbReference type="Pfam" id="PF09423">
    <property type="entry name" value="PhoD"/>
    <property type="match status" value="1"/>
</dbReference>